<comment type="caution">
    <text evidence="1">The sequence shown here is derived from an EMBL/GenBank/DDBJ whole genome shotgun (WGS) entry which is preliminary data.</text>
</comment>
<name>A0ABX5DKN1_9BACI</name>
<reference evidence="1 2" key="1">
    <citation type="submission" date="2018-03" db="EMBL/GenBank/DDBJ databases">
        <title>Genotypic and phenotypic analysis of antagonistic Bacillus spp. isolated from rhizosphere soil of plants in Tibet.</title>
        <authorList>
            <person name="Borriss R."/>
            <person name="Lasch P."/>
            <person name="Wu L."/>
            <person name="Wu H."/>
            <person name="Gao X."/>
        </authorList>
    </citation>
    <scope>NUCLEOTIDE SEQUENCE [LARGE SCALE GENOMIC DNA]</scope>
    <source>
        <strain evidence="1 2">NMSW16</strain>
    </source>
</reference>
<sequence length="86" mass="9889">MNDMLEQVKGYLRIEGSEDDMNLTLLLDSAKEYFANAGVSEKKDSALYRLSVIIYVAIQYDPDSYRKLDRSLQSNILQMKYEGEAL</sequence>
<proteinExistence type="predicted"/>
<dbReference type="RefSeq" id="WP_106102795.1">
    <property type="nucleotide sequence ID" value="NZ_PVRR01000015.1"/>
</dbReference>
<gene>
    <name evidence="1" type="ORF">C6357_28950</name>
</gene>
<dbReference type="InterPro" id="IPR006450">
    <property type="entry name" value="Phage_HK97_gp6-like"/>
</dbReference>
<protein>
    <submittedName>
        <fullName evidence="1">Phage gp6-like head-tail connector protein</fullName>
    </submittedName>
</protein>
<dbReference type="CDD" id="cd08054">
    <property type="entry name" value="gp6"/>
    <property type="match status" value="1"/>
</dbReference>
<evidence type="ECO:0000313" key="2">
    <source>
        <dbReference type="Proteomes" id="UP000239236"/>
    </source>
</evidence>
<keyword evidence="2" id="KW-1185">Reference proteome</keyword>
<evidence type="ECO:0000313" key="1">
    <source>
        <dbReference type="EMBL" id="PRT35498.1"/>
    </source>
</evidence>
<dbReference type="EMBL" id="PVRR01000015">
    <property type="protein sequence ID" value="PRT35498.1"/>
    <property type="molecule type" value="Genomic_DNA"/>
</dbReference>
<dbReference type="NCBIfam" id="TIGR01560">
    <property type="entry name" value="put_DNA_pack"/>
    <property type="match status" value="1"/>
</dbReference>
<dbReference type="InterPro" id="IPR021146">
    <property type="entry name" value="Phage_gp6-like_head-tail"/>
</dbReference>
<organism evidence="1 2">
    <name type="scientific">Bacillus wiedmannii</name>
    <dbReference type="NCBI Taxonomy" id="1890302"/>
    <lineage>
        <taxon>Bacteria</taxon>
        <taxon>Bacillati</taxon>
        <taxon>Bacillota</taxon>
        <taxon>Bacilli</taxon>
        <taxon>Bacillales</taxon>
        <taxon>Bacillaceae</taxon>
        <taxon>Bacillus</taxon>
        <taxon>Bacillus cereus group</taxon>
    </lineage>
</organism>
<dbReference type="Pfam" id="PF05135">
    <property type="entry name" value="Phage_connect_1"/>
    <property type="match status" value="1"/>
</dbReference>
<dbReference type="Proteomes" id="UP000239236">
    <property type="component" value="Unassembled WGS sequence"/>
</dbReference>
<accession>A0ABX5DKN1</accession>